<organism evidence="2 3">
    <name type="scientific">Ceratodon purpureus</name>
    <name type="common">Fire moss</name>
    <name type="synonym">Dicranum purpureum</name>
    <dbReference type="NCBI Taxonomy" id="3225"/>
    <lineage>
        <taxon>Eukaryota</taxon>
        <taxon>Viridiplantae</taxon>
        <taxon>Streptophyta</taxon>
        <taxon>Embryophyta</taxon>
        <taxon>Bryophyta</taxon>
        <taxon>Bryophytina</taxon>
        <taxon>Bryopsida</taxon>
        <taxon>Dicranidae</taxon>
        <taxon>Pseudoditrichales</taxon>
        <taxon>Ditrichaceae</taxon>
        <taxon>Ceratodon</taxon>
    </lineage>
</organism>
<feature type="region of interest" description="Disordered" evidence="1">
    <location>
        <begin position="1"/>
        <end position="32"/>
    </location>
</feature>
<evidence type="ECO:0000313" key="3">
    <source>
        <dbReference type="Proteomes" id="UP000822688"/>
    </source>
</evidence>
<gene>
    <name evidence="2" type="ORF">KC19_VG132400</name>
</gene>
<dbReference type="InterPro" id="IPR036875">
    <property type="entry name" value="Znf_CCHC_sf"/>
</dbReference>
<accession>A0A8T0HQ32</accession>
<dbReference type="AlphaFoldDB" id="A0A8T0HQ32"/>
<name>A0A8T0HQ32_CERPU</name>
<dbReference type="SUPFAM" id="SSF57756">
    <property type="entry name" value="Retrovirus zinc finger-like domains"/>
    <property type="match status" value="1"/>
</dbReference>
<evidence type="ECO:0000313" key="2">
    <source>
        <dbReference type="EMBL" id="KAG0572889.1"/>
    </source>
</evidence>
<dbReference type="GO" id="GO:0003676">
    <property type="term" value="F:nucleic acid binding"/>
    <property type="evidence" value="ECO:0007669"/>
    <property type="project" value="InterPro"/>
</dbReference>
<dbReference type="EMBL" id="CM026426">
    <property type="protein sequence ID" value="KAG0572889.1"/>
    <property type="molecule type" value="Genomic_DNA"/>
</dbReference>
<sequence length="136" mass="15396">MTQGGRQQFGRQNRDEESWQRPIGQGRGHSINELKKRTQCNYCRQKGHWEKECQKKLTHEGTSGANITMAEPSSVFIVATEQSAESFNADSGCSYCRMSGHCVQCPAGNMTKNTLYPTCSRSTVLINSSDHWHDHW</sequence>
<protein>
    <recommendedName>
        <fullName evidence="4">CCHC-type domain-containing protein</fullName>
    </recommendedName>
</protein>
<comment type="caution">
    <text evidence="2">The sequence shown here is derived from an EMBL/GenBank/DDBJ whole genome shotgun (WGS) entry which is preliminary data.</text>
</comment>
<proteinExistence type="predicted"/>
<reference evidence="2" key="1">
    <citation type="submission" date="2020-06" db="EMBL/GenBank/DDBJ databases">
        <title>WGS assembly of Ceratodon purpureus strain R40.</title>
        <authorList>
            <person name="Carey S.B."/>
            <person name="Jenkins J."/>
            <person name="Shu S."/>
            <person name="Lovell J.T."/>
            <person name="Sreedasyam A."/>
            <person name="Maumus F."/>
            <person name="Tiley G.P."/>
            <person name="Fernandez-Pozo N."/>
            <person name="Barry K."/>
            <person name="Chen C."/>
            <person name="Wang M."/>
            <person name="Lipzen A."/>
            <person name="Daum C."/>
            <person name="Saski C.A."/>
            <person name="Payton A.C."/>
            <person name="Mcbreen J.C."/>
            <person name="Conrad R.E."/>
            <person name="Kollar L.M."/>
            <person name="Olsson S."/>
            <person name="Huttunen S."/>
            <person name="Landis J.B."/>
            <person name="Wickett N.J."/>
            <person name="Johnson M.G."/>
            <person name="Rensing S.A."/>
            <person name="Grimwood J."/>
            <person name="Schmutz J."/>
            <person name="Mcdaniel S.F."/>
        </authorList>
    </citation>
    <scope>NUCLEOTIDE SEQUENCE</scope>
    <source>
        <strain evidence="2">R40</strain>
    </source>
</reference>
<dbReference type="Gene3D" id="4.10.60.10">
    <property type="entry name" value="Zinc finger, CCHC-type"/>
    <property type="match status" value="1"/>
</dbReference>
<dbReference type="Proteomes" id="UP000822688">
    <property type="component" value="Chromosome V"/>
</dbReference>
<feature type="compositionally biased region" description="Low complexity" evidence="1">
    <location>
        <begin position="1"/>
        <end position="11"/>
    </location>
</feature>
<evidence type="ECO:0000256" key="1">
    <source>
        <dbReference type="SAM" id="MobiDB-lite"/>
    </source>
</evidence>
<keyword evidence="3" id="KW-1185">Reference proteome</keyword>
<evidence type="ECO:0008006" key="4">
    <source>
        <dbReference type="Google" id="ProtNLM"/>
    </source>
</evidence>
<dbReference type="GO" id="GO:0008270">
    <property type="term" value="F:zinc ion binding"/>
    <property type="evidence" value="ECO:0007669"/>
    <property type="project" value="InterPro"/>
</dbReference>